<sequence>MILKSMDKDKRKLVMVFGVAESFDNHESDLSCRESLWDLYERWRSHHKVSHGLEEKQKRFNPLSEQELVDCDNDNNNEGCDGGLMEQAFELIKKIEWFMVVIYGYEMGPEKDEKALTKAVANQPVSILLLWMLVAKDFRFYLEGVFPGDCGSKLNHGVAVVGYGATLDGKELVG</sequence>
<dbReference type="Pfam" id="PF00112">
    <property type="entry name" value="Peptidase_C1"/>
    <property type="match status" value="2"/>
</dbReference>
<keyword evidence="7" id="KW-1185">Reference proteome</keyword>
<dbReference type="PROSITE" id="PS00639">
    <property type="entry name" value="THIOL_PROTEASE_HIS"/>
    <property type="match status" value="1"/>
</dbReference>
<protein>
    <recommendedName>
        <fullName evidence="5">Peptidase C1A papain C-terminal domain-containing protein</fullName>
    </recommendedName>
</protein>
<name>A0ABR2T9S0_9ROSI</name>
<dbReference type="Gene3D" id="3.90.70.10">
    <property type="entry name" value="Cysteine proteinases"/>
    <property type="match status" value="2"/>
</dbReference>
<dbReference type="Proteomes" id="UP001396334">
    <property type="component" value="Unassembled WGS sequence"/>
</dbReference>
<reference evidence="6 7" key="1">
    <citation type="journal article" date="2024" name="G3 (Bethesda)">
        <title>Genome assembly of Hibiscus sabdariffa L. provides insights into metabolisms of medicinal natural products.</title>
        <authorList>
            <person name="Kim T."/>
        </authorList>
    </citation>
    <scope>NUCLEOTIDE SEQUENCE [LARGE SCALE GENOMIC DNA]</scope>
    <source>
        <strain evidence="6">TK-2024</strain>
        <tissue evidence="6">Old leaves</tissue>
    </source>
</reference>
<evidence type="ECO:0000256" key="3">
    <source>
        <dbReference type="ARBA" id="ARBA00022801"/>
    </source>
</evidence>
<dbReference type="PANTHER" id="PTHR12411">
    <property type="entry name" value="CYSTEINE PROTEASE FAMILY C1-RELATED"/>
    <property type="match status" value="1"/>
</dbReference>
<comment type="similarity">
    <text evidence="1">Belongs to the peptidase C1 family.</text>
</comment>
<organism evidence="6 7">
    <name type="scientific">Hibiscus sabdariffa</name>
    <name type="common">roselle</name>
    <dbReference type="NCBI Taxonomy" id="183260"/>
    <lineage>
        <taxon>Eukaryota</taxon>
        <taxon>Viridiplantae</taxon>
        <taxon>Streptophyta</taxon>
        <taxon>Embryophyta</taxon>
        <taxon>Tracheophyta</taxon>
        <taxon>Spermatophyta</taxon>
        <taxon>Magnoliopsida</taxon>
        <taxon>eudicotyledons</taxon>
        <taxon>Gunneridae</taxon>
        <taxon>Pentapetalae</taxon>
        <taxon>rosids</taxon>
        <taxon>malvids</taxon>
        <taxon>Malvales</taxon>
        <taxon>Malvaceae</taxon>
        <taxon>Malvoideae</taxon>
        <taxon>Hibiscus</taxon>
    </lineage>
</organism>
<keyword evidence="4" id="KW-0788">Thiol protease</keyword>
<dbReference type="InterPro" id="IPR013128">
    <property type="entry name" value="Peptidase_C1A"/>
</dbReference>
<dbReference type="SUPFAM" id="SSF54001">
    <property type="entry name" value="Cysteine proteinases"/>
    <property type="match status" value="1"/>
</dbReference>
<evidence type="ECO:0000256" key="4">
    <source>
        <dbReference type="ARBA" id="ARBA00022807"/>
    </source>
</evidence>
<evidence type="ECO:0000313" key="7">
    <source>
        <dbReference type="Proteomes" id="UP001396334"/>
    </source>
</evidence>
<evidence type="ECO:0000256" key="2">
    <source>
        <dbReference type="ARBA" id="ARBA00022670"/>
    </source>
</evidence>
<dbReference type="InterPro" id="IPR025660">
    <property type="entry name" value="Pept_his_AS"/>
</dbReference>
<dbReference type="InterPro" id="IPR038765">
    <property type="entry name" value="Papain-like_cys_pep_sf"/>
</dbReference>
<keyword evidence="2" id="KW-0645">Protease</keyword>
<evidence type="ECO:0000313" key="6">
    <source>
        <dbReference type="EMBL" id="KAK9033994.1"/>
    </source>
</evidence>
<dbReference type="InterPro" id="IPR000668">
    <property type="entry name" value="Peptidase_C1A_C"/>
</dbReference>
<evidence type="ECO:0000259" key="5">
    <source>
        <dbReference type="SMART" id="SM00645"/>
    </source>
</evidence>
<dbReference type="SMART" id="SM00645">
    <property type="entry name" value="Pept_C1"/>
    <property type="match status" value="1"/>
</dbReference>
<proteinExistence type="inferred from homology"/>
<feature type="domain" description="Peptidase C1A papain C-terminal" evidence="5">
    <location>
        <begin position="39"/>
        <end position="174"/>
    </location>
</feature>
<dbReference type="EMBL" id="JBBPBN010000007">
    <property type="protein sequence ID" value="KAK9033994.1"/>
    <property type="molecule type" value="Genomic_DNA"/>
</dbReference>
<comment type="caution">
    <text evidence="6">The sequence shown here is derived from an EMBL/GenBank/DDBJ whole genome shotgun (WGS) entry which is preliminary data.</text>
</comment>
<evidence type="ECO:0000256" key="1">
    <source>
        <dbReference type="ARBA" id="ARBA00008455"/>
    </source>
</evidence>
<gene>
    <name evidence="6" type="ORF">V6N11_050173</name>
</gene>
<keyword evidence="3" id="KW-0378">Hydrolase</keyword>
<accession>A0ABR2T9S0</accession>